<dbReference type="PANTHER" id="PTHR34118:SF1">
    <property type="entry name" value="NF-KAPPA-B INHIBITOR-LIKE PROTEIN"/>
    <property type="match status" value="1"/>
</dbReference>
<dbReference type="KEGG" id="bpg:Bathy15g00350"/>
<evidence type="ECO:0000256" key="1">
    <source>
        <dbReference type="SAM" id="MobiDB-lite"/>
    </source>
</evidence>
<dbReference type="STRING" id="41875.K8EQ32"/>
<keyword evidence="2" id="KW-0472">Membrane</keyword>
<evidence type="ECO:0000313" key="4">
    <source>
        <dbReference type="Proteomes" id="UP000198341"/>
    </source>
</evidence>
<evidence type="ECO:0000256" key="2">
    <source>
        <dbReference type="SAM" id="Phobius"/>
    </source>
</evidence>
<keyword evidence="2" id="KW-0812">Transmembrane</keyword>
<reference evidence="3 4" key="1">
    <citation type="submission" date="2011-10" db="EMBL/GenBank/DDBJ databases">
        <authorList>
            <person name="Genoscope - CEA"/>
        </authorList>
    </citation>
    <scope>NUCLEOTIDE SEQUENCE [LARGE SCALE GENOMIC DNA]</scope>
    <source>
        <strain evidence="3 4">RCC 1105</strain>
    </source>
</reference>
<feature type="transmembrane region" description="Helical" evidence="2">
    <location>
        <begin position="51"/>
        <end position="78"/>
    </location>
</feature>
<accession>K8EQ32</accession>
<protein>
    <submittedName>
        <fullName evidence="3">Uncharacterized protein</fullName>
    </submittedName>
</protein>
<name>K8EQ32_9CHLO</name>
<feature type="compositionally biased region" description="Acidic residues" evidence="1">
    <location>
        <begin position="201"/>
        <end position="213"/>
    </location>
</feature>
<dbReference type="OrthoDB" id="3700at2759"/>
<dbReference type="RefSeq" id="XP_007508953.1">
    <property type="nucleotide sequence ID" value="XM_007508891.1"/>
</dbReference>
<organism evidence="3 4">
    <name type="scientific">Bathycoccus prasinos</name>
    <dbReference type="NCBI Taxonomy" id="41875"/>
    <lineage>
        <taxon>Eukaryota</taxon>
        <taxon>Viridiplantae</taxon>
        <taxon>Chlorophyta</taxon>
        <taxon>Mamiellophyceae</taxon>
        <taxon>Mamiellales</taxon>
        <taxon>Bathycoccaceae</taxon>
        <taxon>Bathycoccus</taxon>
    </lineage>
</organism>
<sequence length="213" mass="24173">MPWEQNELEKMKNVKYSQPRPATKKKIESDKEYELLKTELKTLTLKYGAGLTLYCLLGYGIASSFSSAIGVIGSYVYLQFLSEYVDTVNEERDGYKEEDYTRNLVYEPVTDVKKLVFGPESVLGKIATIYSRALFQKRLIVPVVVVASESLWNHIPGHPFDFNYGVTLIGFLTYKASALTVTYGTLKPLLQEDAKNAGNWEPEEEEEEEEGVE</sequence>
<gene>
    <name evidence="3" type="ordered locus">Bathy15g00350</name>
</gene>
<dbReference type="AlphaFoldDB" id="K8EQ32"/>
<dbReference type="Proteomes" id="UP000198341">
    <property type="component" value="Chromosome 15"/>
</dbReference>
<keyword evidence="2" id="KW-1133">Transmembrane helix</keyword>
<dbReference type="EMBL" id="FO082264">
    <property type="protein sequence ID" value="CCO20039.1"/>
    <property type="molecule type" value="Genomic_DNA"/>
</dbReference>
<dbReference type="PANTHER" id="PTHR34118">
    <property type="entry name" value="NF-KAPPA-B INHIBITOR-LIKE PROTEIN-RELATED"/>
    <property type="match status" value="1"/>
</dbReference>
<keyword evidence="4" id="KW-1185">Reference proteome</keyword>
<dbReference type="eggNOG" id="ENOG502R5Q5">
    <property type="taxonomic scope" value="Eukaryota"/>
</dbReference>
<feature type="region of interest" description="Disordered" evidence="1">
    <location>
        <begin position="194"/>
        <end position="213"/>
    </location>
</feature>
<evidence type="ECO:0000313" key="3">
    <source>
        <dbReference type="EMBL" id="CCO20039.1"/>
    </source>
</evidence>
<proteinExistence type="predicted"/>
<dbReference type="GeneID" id="19011438"/>